<dbReference type="SUPFAM" id="SSF51197">
    <property type="entry name" value="Clavaminate synthase-like"/>
    <property type="match status" value="1"/>
</dbReference>
<dbReference type="EMBL" id="JAACXV010000073">
    <property type="protein sequence ID" value="KAF7284622.1"/>
    <property type="molecule type" value="Genomic_DNA"/>
</dbReference>
<evidence type="ECO:0000256" key="1">
    <source>
        <dbReference type="ARBA" id="ARBA00001954"/>
    </source>
</evidence>
<keyword evidence="6" id="KW-0539">Nucleus</keyword>
<dbReference type="OrthoDB" id="47172at2759"/>
<gene>
    <name evidence="8" type="ORF">GWI33_021814</name>
</gene>
<evidence type="ECO:0000313" key="8">
    <source>
        <dbReference type="EMBL" id="KAF7284622.1"/>
    </source>
</evidence>
<evidence type="ECO:0000256" key="4">
    <source>
        <dbReference type="ARBA" id="ARBA00023002"/>
    </source>
</evidence>
<evidence type="ECO:0000256" key="5">
    <source>
        <dbReference type="ARBA" id="ARBA00023004"/>
    </source>
</evidence>
<evidence type="ECO:0000256" key="3">
    <source>
        <dbReference type="ARBA" id="ARBA00022723"/>
    </source>
</evidence>
<dbReference type="InterPro" id="IPR041667">
    <property type="entry name" value="Cupin_8"/>
</dbReference>
<evidence type="ECO:0000259" key="7">
    <source>
        <dbReference type="PROSITE" id="PS51184"/>
    </source>
</evidence>
<evidence type="ECO:0000256" key="2">
    <source>
        <dbReference type="ARBA" id="ARBA00004123"/>
    </source>
</evidence>
<dbReference type="GO" id="GO:0051864">
    <property type="term" value="F:histone H3K36 demethylase activity"/>
    <property type="evidence" value="ECO:0007669"/>
    <property type="project" value="TreeGrafter"/>
</dbReference>
<dbReference type="SMART" id="SM00558">
    <property type="entry name" value="JmjC"/>
    <property type="match status" value="1"/>
</dbReference>
<keyword evidence="9" id="KW-1185">Reference proteome</keyword>
<feature type="domain" description="JmjC" evidence="7">
    <location>
        <begin position="273"/>
        <end position="410"/>
    </location>
</feature>
<accession>A0A834J0W9</accession>
<comment type="subcellular location">
    <subcellularLocation>
        <location evidence="2">Nucleus</location>
    </subcellularLocation>
</comment>
<comment type="caution">
    <text evidence="8">The sequence shown here is derived from an EMBL/GenBank/DDBJ whole genome shotgun (WGS) entry which is preliminary data.</text>
</comment>
<dbReference type="PROSITE" id="PS51184">
    <property type="entry name" value="JMJC"/>
    <property type="match status" value="1"/>
</dbReference>
<organism evidence="8 9">
    <name type="scientific">Rhynchophorus ferrugineus</name>
    <name type="common">Red palm weevil</name>
    <name type="synonym">Curculio ferrugineus</name>
    <dbReference type="NCBI Taxonomy" id="354439"/>
    <lineage>
        <taxon>Eukaryota</taxon>
        <taxon>Metazoa</taxon>
        <taxon>Ecdysozoa</taxon>
        <taxon>Arthropoda</taxon>
        <taxon>Hexapoda</taxon>
        <taxon>Insecta</taxon>
        <taxon>Pterygota</taxon>
        <taxon>Neoptera</taxon>
        <taxon>Endopterygota</taxon>
        <taxon>Coleoptera</taxon>
        <taxon>Polyphaga</taxon>
        <taxon>Cucujiformia</taxon>
        <taxon>Curculionidae</taxon>
        <taxon>Dryophthorinae</taxon>
        <taxon>Rhynchophorus</taxon>
    </lineage>
</organism>
<evidence type="ECO:0000256" key="6">
    <source>
        <dbReference type="ARBA" id="ARBA00023242"/>
    </source>
</evidence>
<dbReference type="AlphaFoldDB" id="A0A834J0W9"/>
<proteinExistence type="predicted"/>
<dbReference type="Proteomes" id="UP000625711">
    <property type="component" value="Unassembled WGS sequence"/>
</dbReference>
<protein>
    <recommendedName>
        <fullName evidence="7">JmjC domain-containing protein</fullName>
    </recommendedName>
</protein>
<reference evidence="8" key="1">
    <citation type="submission" date="2020-08" db="EMBL/GenBank/DDBJ databases">
        <title>Genome sequencing and assembly of the red palm weevil Rhynchophorus ferrugineus.</title>
        <authorList>
            <person name="Dias G.B."/>
            <person name="Bergman C.M."/>
            <person name="Manee M."/>
        </authorList>
    </citation>
    <scope>NUCLEOTIDE SEQUENCE</scope>
    <source>
        <strain evidence="8">AA-2017</strain>
        <tissue evidence="8">Whole larva</tissue>
    </source>
</reference>
<dbReference type="Pfam" id="PF13621">
    <property type="entry name" value="Cupin_8"/>
    <property type="match status" value="1"/>
</dbReference>
<keyword evidence="4" id="KW-0560">Oxidoreductase</keyword>
<evidence type="ECO:0000313" key="9">
    <source>
        <dbReference type="Proteomes" id="UP000625711"/>
    </source>
</evidence>
<keyword evidence="5" id="KW-0408">Iron</keyword>
<name>A0A834J0W9_RHYFE</name>
<dbReference type="PANTHER" id="PTHR12461:SF106">
    <property type="entry name" value="BIFUNCTIONAL PEPTIDASE AND ARGINYL-HYDROXYLASE JMJD5"/>
    <property type="match status" value="1"/>
</dbReference>
<keyword evidence="3" id="KW-0479">Metal-binding</keyword>
<sequence>MDNNKSIVIKQLLEKFPKSITIKENSLNSEVFITLLNCFEQCIFENFKTELPIFEINTVLDYLHDELNTGHWSEVPLEIRHNFTIASFIKIILLIQDCENDVTVEVFKECIKSADLGLLLGAPLEENRELLAECAKYLHLKLRNVESKQTVSFYLKHSNDIQNEKDLFNKLAGEIIEEENIPSLETFHNLYFELQIPVKLKGCMTHWPAVNKWSNLHYFLDLAGTRTVPVEIGSNYADENWSQKLMTMREFISKYFISDSKDIGYLAQHNLFNQISELKDDIRIPEYCCCSLNNRDATEPDINAWFGPKGTVSPLHQDPKNNILAQVFGVKQLLLYSPRDTENLYPHEETMLSNTAQVDPLNPDHAKFENFKKAKLYKCLLEPGDMLFIPVKWWHHVTALDKSFSVSFWW</sequence>
<dbReference type="GO" id="GO:0046872">
    <property type="term" value="F:metal ion binding"/>
    <property type="evidence" value="ECO:0007669"/>
    <property type="project" value="UniProtKB-KW"/>
</dbReference>
<dbReference type="PANTHER" id="PTHR12461">
    <property type="entry name" value="HYPOXIA-INDUCIBLE FACTOR 1 ALPHA INHIBITOR-RELATED"/>
    <property type="match status" value="1"/>
</dbReference>
<comment type="cofactor">
    <cofactor evidence="1">
        <name>Fe(2+)</name>
        <dbReference type="ChEBI" id="CHEBI:29033"/>
    </cofactor>
</comment>
<dbReference type="InterPro" id="IPR003347">
    <property type="entry name" value="JmjC_dom"/>
</dbReference>
<dbReference type="Gene3D" id="2.60.120.650">
    <property type="entry name" value="Cupin"/>
    <property type="match status" value="1"/>
</dbReference>
<dbReference type="GO" id="GO:0005634">
    <property type="term" value="C:nucleus"/>
    <property type="evidence" value="ECO:0007669"/>
    <property type="project" value="UniProtKB-SubCell"/>
</dbReference>